<evidence type="ECO:0000256" key="2">
    <source>
        <dbReference type="ARBA" id="ARBA00023239"/>
    </source>
</evidence>
<dbReference type="Pfam" id="PF05426">
    <property type="entry name" value="Alginate_lyase"/>
    <property type="match status" value="1"/>
</dbReference>
<feature type="domain" description="Alginate lyase" evidence="3">
    <location>
        <begin position="115"/>
        <end position="282"/>
    </location>
</feature>
<evidence type="ECO:0000313" key="5">
    <source>
        <dbReference type="Proteomes" id="UP000249754"/>
    </source>
</evidence>
<dbReference type="AlphaFoldDB" id="A0A327SHP2"/>
<keyword evidence="2 4" id="KW-0456">Lyase</keyword>
<dbReference type="InterPro" id="IPR008929">
    <property type="entry name" value="Chondroitin_lyas"/>
</dbReference>
<comment type="caution">
    <text evidence="4">The sequence shown here is derived from an EMBL/GenBank/DDBJ whole genome shotgun (WGS) entry which is preliminary data.</text>
</comment>
<sequence length="371" mass="41200">MKKLSYLAVIGLVVCATSCKKEEARGTAATGKNAITQVIGDSAIFSKNLVFSANALSKIGADLAGSNQAQIQKLITNPAFAALTKTTNTTTVGNQGTDLKCLTLQWAISPGRDTATKYLDKAKSNLLAWAAVNTPNSSTPSEAAFIEIFEAYSIIRSAIPAANKTTIDAWLKKTGTYYITNAANYTNRKNNWETIRLNLLYDIGYILNDATILNHVKNAYNVQLNANLFAGGKTEDYINRDAFAYHAYNLYFYARILRAVSLYDGQTAGNDLLNKKNNINISLPNTMTFWEPYMIDPANNVHLEFVNTGYAPDKTRSDYNKPYNPSSTVYVLDQLVYSFPQVIDYEKIIVGANTTRFKNLEYYLNTLEYNL</sequence>
<organism evidence="4 5">
    <name type="scientific">Pedobacter cryoconitis</name>
    <dbReference type="NCBI Taxonomy" id="188932"/>
    <lineage>
        <taxon>Bacteria</taxon>
        <taxon>Pseudomonadati</taxon>
        <taxon>Bacteroidota</taxon>
        <taxon>Sphingobacteriia</taxon>
        <taxon>Sphingobacteriales</taxon>
        <taxon>Sphingobacteriaceae</taxon>
        <taxon>Pedobacter</taxon>
    </lineage>
</organism>
<dbReference type="GO" id="GO:0042597">
    <property type="term" value="C:periplasmic space"/>
    <property type="evidence" value="ECO:0007669"/>
    <property type="project" value="InterPro"/>
</dbReference>
<evidence type="ECO:0000259" key="3">
    <source>
        <dbReference type="Pfam" id="PF05426"/>
    </source>
</evidence>
<dbReference type="InterPro" id="IPR008397">
    <property type="entry name" value="Alginate_lyase_dom"/>
</dbReference>
<evidence type="ECO:0000313" key="4">
    <source>
        <dbReference type="EMBL" id="RAJ28640.1"/>
    </source>
</evidence>
<proteinExistence type="predicted"/>
<dbReference type="GO" id="GO:0016829">
    <property type="term" value="F:lyase activity"/>
    <property type="evidence" value="ECO:0007669"/>
    <property type="project" value="UniProtKB-KW"/>
</dbReference>
<accession>A0A327SHP2</accession>
<name>A0A327SHP2_9SPHI</name>
<dbReference type="OrthoDB" id="1043373at2"/>
<dbReference type="EMBL" id="QLLR01000017">
    <property type="protein sequence ID" value="RAJ28640.1"/>
    <property type="molecule type" value="Genomic_DNA"/>
</dbReference>
<protein>
    <submittedName>
        <fullName evidence="4">Alginate lyase</fullName>
    </submittedName>
</protein>
<gene>
    <name evidence="4" type="ORF">LY11_03296</name>
</gene>
<dbReference type="RefSeq" id="WP_111634714.1">
    <property type="nucleotide sequence ID" value="NZ_QLLR01000017.1"/>
</dbReference>
<keyword evidence="1" id="KW-0732">Signal</keyword>
<reference evidence="4 5" key="1">
    <citation type="submission" date="2018-06" db="EMBL/GenBank/DDBJ databases">
        <title>Genomic Encyclopedia of Archaeal and Bacterial Type Strains, Phase II (KMG-II): from individual species to whole genera.</title>
        <authorList>
            <person name="Goeker M."/>
        </authorList>
    </citation>
    <scope>NUCLEOTIDE SEQUENCE [LARGE SCALE GENOMIC DNA]</scope>
    <source>
        <strain evidence="4 5">DSM 14825</strain>
    </source>
</reference>
<dbReference type="Gene3D" id="1.50.10.100">
    <property type="entry name" value="Chondroitin AC/alginate lyase"/>
    <property type="match status" value="1"/>
</dbReference>
<dbReference type="Proteomes" id="UP000249754">
    <property type="component" value="Unassembled WGS sequence"/>
</dbReference>
<dbReference type="SUPFAM" id="SSF48230">
    <property type="entry name" value="Chondroitin AC/alginate lyase"/>
    <property type="match status" value="1"/>
</dbReference>
<evidence type="ECO:0000256" key="1">
    <source>
        <dbReference type="ARBA" id="ARBA00022729"/>
    </source>
</evidence>